<feature type="non-terminal residue" evidence="1">
    <location>
        <position position="226"/>
    </location>
</feature>
<dbReference type="OrthoDB" id="436883at2759"/>
<sequence length="226" mass="25120">IVDEFPNLIHVNTHFHLGAEHCNFDGGEYSLTADEALPDPSAIIPNDIRPGFFCAPVDEPPESGDLTPYTFQWCQDVVVGYTYEFHWVFSTAGPKDGILSGGLGGVFARDLNPSVVVRGQVARIVNDPSQPYPNYNTTWFEPINDAMVYIGSTTSDSFNNEMCSPFEVTWWVDRTCRVLSAQNMDRMCKDFLDFGIDMEPDTRPASSREIVAPFISDTNATIITSS</sequence>
<dbReference type="InterPro" id="IPR018883">
    <property type="entry name" value="Delta_CA"/>
</dbReference>
<evidence type="ECO:0000313" key="2">
    <source>
        <dbReference type="Proteomes" id="UP000649617"/>
    </source>
</evidence>
<evidence type="ECO:0000313" key="1">
    <source>
        <dbReference type="EMBL" id="CAE7566681.1"/>
    </source>
</evidence>
<dbReference type="EMBL" id="CAJNIZ010036666">
    <property type="protein sequence ID" value="CAE7566681.1"/>
    <property type="molecule type" value="Genomic_DNA"/>
</dbReference>
<protein>
    <submittedName>
        <fullName evidence="1">Uncharacterized protein</fullName>
    </submittedName>
</protein>
<keyword evidence="2" id="KW-1185">Reference proteome</keyword>
<proteinExistence type="predicted"/>
<name>A0A812U8Z2_SYMPI</name>
<gene>
    <name evidence="1" type="ORF">SPIL2461_LOCUS15214</name>
</gene>
<accession>A0A812U8Z2</accession>
<dbReference type="Pfam" id="PF10563">
    <property type="entry name" value="CA_like"/>
    <property type="match status" value="1"/>
</dbReference>
<comment type="caution">
    <text evidence="1">The sequence shown here is derived from an EMBL/GenBank/DDBJ whole genome shotgun (WGS) entry which is preliminary data.</text>
</comment>
<dbReference type="AlphaFoldDB" id="A0A812U8Z2"/>
<dbReference type="Proteomes" id="UP000649617">
    <property type="component" value="Unassembled WGS sequence"/>
</dbReference>
<organism evidence="1 2">
    <name type="scientific">Symbiodinium pilosum</name>
    <name type="common">Dinoflagellate</name>
    <dbReference type="NCBI Taxonomy" id="2952"/>
    <lineage>
        <taxon>Eukaryota</taxon>
        <taxon>Sar</taxon>
        <taxon>Alveolata</taxon>
        <taxon>Dinophyceae</taxon>
        <taxon>Suessiales</taxon>
        <taxon>Symbiodiniaceae</taxon>
        <taxon>Symbiodinium</taxon>
    </lineage>
</organism>
<reference evidence="1" key="1">
    <citation type="submission" date="2021-02" db="EMBL/GenBank/DDBJ databases">
        <authorList>
            <person name="Dougan E. K."/>
            <person name="Rhodes N."/>
            <person name="Thang M."/>
            <person name="Chan C."/>
        </authorList>
    </citation>
    <scope>NUCLEOTIDE SEQUENCE</scope>
</reference>